<protein>
    <submittedName>
        <fullName evidence="4">Glycosyltransferase</fullName>
    </submittedName>
</protein>
<proteinExistence type="predicted"/>
<dbReference type="PANTHER" id="PTHR12526">
    <property type="entry name" value="GLYCOSYLTRANSFERASE"/>
    <property type="match status" value="1"/>
</dbReference>
<dbReference type="GO" id="GO:0016757">
    <property type="term" value="F:glycosyltransferase activity"/>
    <property type="evidence" value="ECO:0007669"/>
    <property type="project" value="UniProtKB-KW"/>
</dbReference>
<sequence length="382" mass="42742">MARIVVIGPVAPYRGGIAHFSEALGRALQERGHVVHALSFRRQYPRWLFPGQQQTEPEPAMSAMPATYVIDPLQPWTWQRAARAARQLAPDLVVFQYWMPFFAPAYGVISSCLKRWAVPTVALVHNALPHERHAFDKRLSRFFLKRCTARLVLSQTVAQQLQQLGVSVEAQLVHPIDFRYGPPQSKPEARRRLGLPLEAPVLLFFGFVRPYKGLEVLLEAMPAVQAALPGVQLVVAGEFYEDAARYQERLQALGLKDSVSVHRRYIPESEVAWYFSAADLVVQPYLSATQSGVVPMAFHFERPVVVTAVGGLPEVVPDEVAGFVVPPGDAEALAAAIVRFFRENWADRLTEGVRRLRPRYGWAPLCEALEQMLQPAHALRSG</sequence>
<dbReference type="EMBL" id="DSGB01000006">
    <property type="protein sequence ID" value="HER96796.1"/>
    <property type="molecule type" value="Genomic_DNA"/>
</dbReference>
<evidence type="ECO:0000256" key="2">
    <source>
        <dbReference type="ARBA" id="ARBA00022679"/>
    </source>
</evidence>
<dbReference type="AlphaFoldDB" id="A0A7V2B206"/>
<dbReference type="Gene3D" id="3.40.50.2000">
    <property type="entry name" value="Glycogen Phosphorylase B"/>
    <property type="match status" value="2"/>
</dbReference>
<name>A0A7V2B206_RHOMR</name>
<gene>
    <name evidence="4" type="ORF">ENO59_09820</name>
</gene>
<dbReference type="PANTHER" id="PTHR12526:SF510">
    <property type="entry name" value="D-INOSITOL 3-PHOSPHATE GLYCOSYLTRANSFERASE"/>
    <property type="match status" value="1"/>
</dbReference>
<feature type="domain" description="Glycosyltransferase subfamily 4-like N-terminal" evidence="3">
    <location>
        <begin position="15"/>
        <end position="167"/>
    </location>
</feature>
<dbReference type="Pfam" id="PF13692">
    <property type="entry name" value="Glyco_trans_1_4"/>
    <property type="match status" value="1"/>
</dbReference>
<dbReference type="Pfam" id="PF13439">
    <property type="entry name" value="Glyco_transf_4"/>
    <property type="match status" value="1"/>
</dbReference>
<comment type="caution">
    <text evidence="4">The sequence shown here is derived from an EMBL/GenBank/DDBJ whole genome shotgun (WGS) entry which is preliminary data.</text>
</comment>
<dbReference type="InterPro" id="IPR028098">
    <property type="entry name" value="Glyco_trans_4-like_N"/>
</dbReference>
<evidence type="ECO:0000259" key="3">
    <source>
        <dbReference type="Pfam" id="PF13439"/>
    </source>
</evidence>
<evidence type="ECO:0000313" key="4">
    <source>
        <dbReference type="EMBL" id="HER96796.1"/>
    </source>
</evidence>
<keyword evidence="1" id="KW-0328">Glycosyltransferase</keyword>
<organism evidence="4">
    <name type="scientific">Rhodothermus marinus</name>
    <name type="common">Rhodothermus obamensis</name>
    <dbReference type="NCBI Taxonomy" id="29549"/>
    <lineage>
        <taxon>Bacteria</taxon>
        <taxon>Pseudomonadati</taxon>
        <taxon>Rhodothermota</taxon>
        <taxon>Rhodothermia</taxon>
        <taxon>Rhodothermales</taxon>
        <taxon>Rhodothermaceae</taxon>
        <taxon>Rhodothermus</taxon>
    </lineage>
</organism>
<keyword evidence="2 4" id="KW-0808">Transferase</keyword>
<accession>A0A7V2B206</accession>
<dbReference type="SUPFAM" id="SSF53756">
    <property type="entry name" value="UDP-Glycosyltransferase/glycogen phosphorylase"/>
    <property type="match status" value="1"/>
</dbReference>
<reference evidence="4" key="1">
    <citation type="journal article" date="2020" name="mSystems">
        <title>Genome- and Community-Level Interaction Insights into Carbon Utilization and Element Cycling Functions of Hydrothermarchaeota in Hydrothermal Sediment.</title>
        <authorList>
            <person name="Zhou Z."/>
            <person name="Liu Y."/>
            <person name="Xu W."/>
            <person name="Pan J."/>
            <person name="Luo Z.H."/>
            <person name="Li M."/>
        </authorList>
    </citation>
    <scope>NUCLEOTIDE SEQUENCE [LARGE SCALE GENOMIC DNA]</scope>
    <source>
        <strain evidence="4">SpSt-143</strain>
    </source>
</reference>
<evidence type="ECO:0000256" key="1">
    <source>
        <dbReference type="ARBA" id="ARBA00022676"/>
    </source>
</evidence>